<proteinExistence type="predicted"/>
<dbReference type="KEGG" id="tig:THII_1519"/>
<gene>
    <name evidence="1" type="ORF">THII_1519</name>
</gene>
<dbReference type="HOGENOM" id="CLU_2756559_0_0_6"/>
<evidence type="ECO:0008006" key="3">
    <source>
        <dbReference type="Google" id="ProtNLM"/>
    </source>
</evidence>
<evidence type="ECO:0000313" key="2">
    <source>
        <dbReference type="Proteomes" id="UP000031623"/>
    </source>
</evidence>
<protein>
    <recommendedName>
        <fullName evidence="3">HicB-like antitoxin of toxin-antitoxin system domain-containing protein</fullName>
    </recommendedName>
</protein>
<accession>A0A090BUW5</accession>
<dbReference type="AlphaFoldDB" id="A0A090BUW5"/>
<reference evidence="1 2" key="1">
    <citation type="journal article" date="2014" name="ISME J.">
        <title>Ecophysiology of Thioploca ingrica as revealed by the complete genome sequence supplemented with proteomic evidence.</title>
        <authorList>
            <person name="Kojima H."/>
            <person name="Ogura Y."/>
            <person name="Yamamoto N."/>
            <person name="Togashi T."/>
            <person name="Mori H."/>
            <person name="Watanabe T."/>
            <person name="Nemoto F."/>
            <person name="Kurokawa K."/>
            <person name="Hayashi T."/>
            <person name="Fukui M."/>
        </authorList>
    </citation>
    <scope>NUCLEOTIDE SEQUENCE [LARGE SCALE GENOMIC DNA]</scope>
</reference>
<sequence>MASPVNLNGVDVEGGIATATTIAELKQNMQAAMEFHLEGLKQTGYLTPEPKSFSEYIDVCYVALWFTPEA</sequence>
<name>A0A090BUW5_9GAMM</name>
<dbReference type="Proteomes" id="UP000031623">
    <property type="component" value="Chromosome"/>
</dbReference>
<dbReference type="InterPro" id="IPR035069">
    <property type="entry name" value="TTHA1013/TTHA0281-like"/>
</dbReference>
<organism evidence="1 2">
    <name type="scientific">Thioploca ingrica</name>
    <dbReference type="NCBI Taxonomy" id="40754"/>
    <lineage>
        <taxon>Bacteria</taxon>
        <taxon>Pseudomonadati</taxon>
        <taxon>Pseudomonadota</taxon>
        <taxon>Gammaproteobacteria</taxon>
        <taxon>Thiotrichales</taxon>
        <taxon>Thiotrichaceae</taxon>
        <taxon>Thioploca</taxon>
    </lineage>
</organism>
<keyword evidence="2" id="KW-1185">Reference proteome</keyword>
<dbReference type="EMBL" id="AP014633">
    <property type="protein sequence ID" value="BAP55816.1"/>
    <property type="molecule type" value="Genomic_DNA"/>
</dbReference>
<dbReference type="Gene3D" id="3.30.160.250">
    <property type="match status" value="1"/>
</dbReference>
<dbReference type="SUPFAM" id="SSF143100">
    <property type="entry name" value="TTHA1013/TTHA0281-like"/>
    <property type="match status" value="1"/>
</dbReference>
<evidence type="ECO:0000313" key="1">
    <source>
        <dbReference type="EMBL" id="BAP55816.1"/>
    </source>
</evidence>